<dbReference type="AlphaFoldDB" id="A0A2G9H8B7"/>
<name>A0A2G9H8B7_9LAMI</name>
<gene>
    <name evidence="1" type="ORF">CDL12_13600</name>
</gene>
<protein>
    <submittedName>
        <fullName evidence="1">Uncharacterized protein</fullName>
    </submittedName>
</protein>
<evidence type="ECO:0000313" key="1">
    <source>
        <dbReference type="EMBL" id="PIN13768.1"/>
    </source>
</evidence>
<dbReference type="Proteomes" id="UP000231279">
    <property type="component" value="Unassembled WGS sequence"/>
</dbReference>
<comment type="caution">
    <text evidence="1">The sequence shown here is derived from an EMBL/GenBank/DDBJ whole genome shotgun (WGS) entry which is preliminary data.</text>
</comment>
<organism evidence="1 2">
    <name type="scientific">Handroanthus impetiginosus</name>
    <dbReference type="NCBI Taxonomy" id="429701"/>
    <lineage>
        <taxon>Eukaryota</taxon>
        <taxon>Viridiplantae</taxon>
        <taxon>Streptophyta</taxon>
        <taxon>Embryophyta</taxon>
        <taxon>Tracheophyta</taxon>
        <taxon>Spermatophyta</taxon>
        <taxon>Magnoliopsida</taxon>
        <taxon>eudicotyledons</taxon>
        <taxon>Gunneridae</taxon>
        <taxon>Pentapetalae</taxon>
        <taxon>asterids</taxon>
        <taxon>lamiids</taxon>
        <taxon>Lamiales</taxon>
        <taxon>Bignoniaceae</taxon>
        <taxon>Crescentiina</taxon>
        <taxon>Tabebuia alliance</taxon>
        <taxon>Handroanthus</taxon>
    </lineage>
</organism>
<dbReference type="EMBL" id="NKXS01002411">
    <property type="protein sequence ID" value="PIN13768.1"/>
    <property type="molecule type" value="Genomic_DNA"/>
</dbReference>
<reference evidence="2" key="1">
    <citation type="journal article" date="2018" name="Gigascience">
        <title>Genome assembly of the Pink Ipe (Handroanthus impetiginosus, Bignoniaceae), a highly valued, ecologically keystone Neotropical timber forest tree.</title>
        <authorList>
            <person name="Silva-Junior O.B."/>
            <person name="Grattapaglia D."/>
            <person name="Novaes E."/>
            <person name="Collevatti R.G."/>
        </authorList>
    </citation>
    <scope>NUCLEOTIDE SEQUENCE [LARGE SCALE GENOMIC DNA]</scope>
    <source>
        <strain evidence="2">cv. UFG-1</strain>
    </source>
</reference>
<sequence length="117" mass="14190">MFYEVAEDTHVYQHMSLDDFPLVAWKSLSEKQQAFLTRYEESQNPKVMYKQVVCLQRAEKLKHICKNACRKKSIWRELKLYCDKLINMLKLTWVENSLMKDHPLRCIEKDNHKKRID</sequence>
<evidence type="ECO:0000313" key="2">
    <source>
        <dbReference type="Proteomes" id="UP000231279"/>
    </source>
</evidence>
<accession>A0A2G9H8B7</accession>
<proteinExistence type="predicted"/>
<keyword evidence="2" id="KW-1185">Reference proteome</keyword>
<dbReference type="STRING" id="429701.A0A2G9H8B7"/>